<evidence type="ECO:0000256" key="2">
    <source>
        <dbReference type="ARBA" id="ARBA00022475"/>
    </source>
</evidence>
<name>A0A2N9X4P9_9NEIS</name>
<evidence type="ECO:0000313" key="11">
    <source>
        <dbReference type="Proteomes" id="UP000230202"/>
    </source>
</evidence>
<dbReference type="PANTHER" id="PTHR30509:SF8">
    <property type="entry name" value="INNER MEMBRANE PROTEIN YCCS"/>
    <property type="match status" value="1"/>
</dbReference>
<protein>
    <submittedName>
        <fullName evidence="10">TIGR01666 family membrane protein</fullName>
    </submittedName>
</protein>
<keyword evidence="3 7" id="KW-0812">Transmembrane</keyword>
<dbReference type="NCBIfam" id="TIGR01667">
    <property type="entry name" value="YCCS_YHFK"/>
    <property type="match status" value="1"/>
</dbReference>
<dbReference type="Pfam" id="PF12805">
    <property type="entry name" value="FUSC-like"/>
    <property type="match status" value="1"/>
</dbReference>
<evidence type="ECO:0000313" key="10">
    <source>
        <dbReference type="EMBL" id="PIT38152.1"/>
    </source>
</evidence>
<reference evidence="10" key="1">
    <citation type="journal article" date="2017" name="MBio">
        <title>Type VI secretion-mediated competition in the bee gut microbiome.</title>
        <authorList>
            <person name="Steele M.I."/>
            <person name="Kwong W.K."/>
            <person name="Powell J.E."/>
            <person name="Whiteley M."/>
            <person name="Moran N.A."/>
        </authorList>
    </citation>
    <scope>NUCLEOTIDE SEQUENCE [LARGE SCALE GENOMIC DNA]</scope>
    <source>
        <strain evidence="10">WkB273</strain>
    </source>
</reference>
<feature type="transmembrane region" description="Helical" evidence="7">
    <location>
        <begin position="441"/>
        <end position="473"/>
    </location>
</feature>
<feature type="transmembrane region" description="Helical" evidence="7">
    <location>
        <begin position="12"/>
        <end position="31"/>
    </location>
</feature>
<gene>
    <name evidence="10" type="ORF">BHC54_06230</name>
</gene>
<dbReference type="InterPro" id="IPR010019">
    <property type="entry name" value="Integral_membrane_YccS"/>
</dbReference>
<keyword evidence="11" id="KW-1185">Reference proteome</keyword>
<evidence type="ECO:0000256" key="3">
    <source>
        <dbReference type="ARBA" id="ARBA00022692"/>
    </source>
</evidence>
<dbReference type="NCBIfam" id="TIGR01666">
    <property type="entry name" value="YCCS"/>
    <property type="match status" value="1"/>
</dbReference>
<accession>A0A2N9X4P9</accession>
<feature type="transmembrane region" description="Helical" evidence="7">
    <location>
        <begin position="132"/>
        <end position="156"/>
    </location>
</feature>
<evidence type="ECO:0000256" key="5">
    <source>
        <dbReference type="ARBA" id="ARBA00023136"/>
    </source>
</evidence>
<dbReference type="InterPro" id="IPR032692">
    <property type="entry name" value="YccS_N"/>
</dbReference>
<comment type="caution">
    <text evidence="10">The sequence shown here is derived from an EMBL/GenBank/DDBJ whole genome shotgun (WGS) entry which is preliminary data.</text>
</comment>
<dbReference type="EMBL" id="MEIL01000029">
    <property type="protein sequence ID" value="PIT38152.1"/>
    <property type="molecule type" value="Genomic_DNA"/>
</dbReference>
<proteinExistence type="inferred from homology"/>
<keyword evidence="4 7" id="KW-1133">Transmembrane helix</keyword>
<sequence length="720" mass="80948">MRTIPVRAGYLANLPMLLSMVLAALWVWYTGNTAESTALFLGIIAGGLVDLDDGFTGRLRNLFYTLIHFSLAATAVQWTFGHPLAFSLLMIWAAFTMTMMGAIDARYRTIAFGTLLVMLYTVLTYSPKLPWYTNPLMLICGTSLFSICTLVLHLLFPNRPVQDNLSGAFARLADYMLVKAQFFDPDEADLLAEKELALAMKNTAVIEGFNRCRAALFYRLRRQHRQRSLGTLLQYYLTAQNIHERISSRHVDYAALAHRLAHSDLIYRIQRLIVLQAQACQHMSECLHEDKHYVFNPMLRRAGEGIEQAAERYCAENGCDEDTPGLQQLIANVLGINEQLLWLEQVKTGATAEAVNETQIAGLDVDRIRDILPAVRAHFTLQSNVLRHAVRLAILTAVSCVVVEGCQLKMGYWILLTGVIVCQPNYSATTVRLKQRIVGTLLGVVVGSVLPYFVPTLAGRLVIVVVSTVLFFAFRVRRYSFSTFFITVQVLVGFAIIGMDTQSAMLSRFVDTILGSVLAWCAVSYLWPDWRYLTLGRIARRALCSDAAYLRQVARQLQQGLRDDVDYRLARRTAHELAATLSNTVADMSMEPERYGRRLPEGKTILQLNYVLLSCISALGALRAQVDRMRPQLTPQRIQHWSVIASELAELMAQDAADAVLQAEWSKLATDLAQSRPQADEDVVEKVLWRQLHRLHEQLPAYWQALQADARAGTAVQEYP</sequence>
<keyword evidence="2" id="KW-1003">Cell membrane</keyword>
<evidence type="ECO:0000256" key="7">
    <source>
        <dbReference type="SAM" id="Phobius"/>
    </source>
</evidence>
<comment type="similarity">
    <text evidence="6">Belongs to the YccS/YhfK family.</text>
</comment>
<dbReference type="InterPro" id="IPR049453">
    <property type="entry name" value="Memb_transporter_dom"/>
</dbReference>
<dbReference type="AlphaFoldDB" id="A0A2N9X4P9"/>
<evidence type="ECO:0000256" key="4">
    <source>
        <dbReference type="ARBA" id="ARBA00022989"/>
    </source>
</evidence>
<dbReference type="Pfam" id="PF13515">
    <property type="entry name" value="FUSC_2"/>
    <property type="match status" value="1"/>
</dbReference>
<evidence type="ECO:0000259" key="8">
    <source>
        <dbReference type="Pfam" id="PF12805"/>
    </source>
</evidence>
<dbReference type="GO" id="GO:0005886">
    <property type="term" value="C:plasma membrane"/>
    <property type="evidence" value="ECO:0007669"/>
    <property type="project" value="UniProtKB-SubCell"/>
</dbReference>
<feature type="transmembrane region" description="Helical" evidence="7">
    <location>
        <begin position="479"/>
        <end position="497"/>
    </location>
</feature>
<feature type="domain" description="Integral membrane bound transporter" evidence="9">
    <location>
        <begin position="400"/>
        <end position="521"/>
    </location>
</feature>
<dbReference type="RefSeq" id="WP_100152176.1">
    <property type="nucleotide sequence ID" value="NZ_MEIL01000029.1"/>
</dbReference>
<evidence type="ECO:0000256" key="1">
    <source>
        <dbReference type="ARBA" id="ARBA00004651"/>
    </source>
</evidence>
<feature type="domain" description="Integral membrane protein YccS N-terminal" evidence="8">
    <location>
        <begin position="61"/>
        <end position="340"/>
    </location>
</feature>
<dbReference type="InterPro" id="IPR010020">
    <property type="entry name" value="Integral_membrane_YCCS_YHJK"/>
</dbReference>
<comment type="subcellular location">
    <subcellularLocation>
        <location evidence="1">Cell membrane</location>
        <topology evidence="1">Multi-pass membrane protein</topology>
    </subcellularLocation>
</comment>
<feature type="transmembrane region" description="Helical" evidence="7">
    <location>
        <begin position="509"/>
        <end position="527"/>
    </location>
</feature>
<keyword evidence="5 7" id="KW-0472">Membrane</keyword>
<feature type="transmembrane region" description="Helical" evidence="7">
    <location>
        <begin position="110"/>
        <end position="126"/>
    </location>
</feature>
<dbReference type="Proteomes" id="UP000230202">
    <property type="component" value="Unassembled WGS sequence"/>
</dbReference>
<organism evidence="10 11">
    <name type="scientific">Snodgrassella alvi</name>
    <dbReference type="NCBI Taxonomy" id="1196083"/>
    <lineage>
        <taxon>Bacteria</taxon>
        <taxon>Pseudomonadati</taxon>
        <taxon>Pseudomonadota</taxon>
        <taxon>Betaproteobacteria</taxon>
        <taxon>Neisseriales</taxon>
        <taxon>Neisseriaceae</taxon>
        <taxon>Snodgrassella</taxon>
    </lineage>
</organism>
<evidence type="ECO:0000256" key="6">
    <source>
        <dbReference type="ARBA" id="ARBA00043993"/>
    </source>
</evidence>
<evidence type="ECO:0000259" key="9">
    <source>
        <dbReference type="Pfam" id="PF13515"/>
    </source>
</evidence>
<dbReference type="PANTHER" id="PTHR30509">
    <property type="entry name" value="P-HYDROXYBENZOIC ACID EFFLUX PUMP SUBUNIT-RELATED"/>
    <property type="match status" value="1"/>
</dbReference>